<dbReference type="OrthoDB" id="3192989at2759"/>
<dbReference type="Pfam" id="PF18803">
    <property type="entry name" value="CxC2"/>
    <property type="match status" value="1"/>
</dbReference>
<accession>A0A4S4L364</accession>
<organism evidence="8 9">
    <name type="scientific">Bondarzewia mesenterica</name>
    <dbReference type="NCBI Taxonomy" id="1095465"/>
    <lineage>
        <taxon>Eukaryota</taxon>
        <taxon>Fungi</taxon>
        <taxon>Dikarya</taxon>
        <taxon>Basidiomycota</taxon>
        <taxon>Agaricomycotina</taxon>
        <taxon>Agaricomycetes</taxon>
        <taxon>Russulales</taxon>
        <taxon>Bondarzewiaceae</taxon>
        <taxon>Bondarzewia</taxon>
    </lineage>
</organism>
<comment type="caution">
    <text evidence="8">The sequence shown here is derived from an EMBL/GenBank/DDBJ whole genome shotgun (WGS) entry which is preliminary data.</text>
</comment>
<dbReference type="GO" id="GO:0051213">
    <property type="term" value="F:dioxygenase activity"/>
    <property type="evidence" value="ECO:0007669"/>
    <property type="project" value="UniProtKB-KW"/>
</dbReference>
<dbReference type="EMBL" id="SGPL01000955">
    <property type="protein sequence ID" value="THH05826.1"/>
    <property type="molecule type" value="Genomic_DNA"/>
</dbReference>
<evidence type="ECO:0000313" key="9">
    <source>
        <dbReference type="Proteomes" id="UP000310158"/>
    </source>
</evidence>
<keyword evidence="3" id="KW-0223">Dioxygenase</keyword>
<sequence length="951" mass="109103">MSTSQLPNIEKPAKWMLEHVKAFAEHMHTEFLQKLDGRRQLYECELITDKILQAKENPIMDIHEKILEWYLPNILTAERQAVMWLATAKLRPMHKPKDLGNWHAQLDLYWSPEDCMGMPPSTVEMSLGWFEQAHYTTEFGLKCSMSFNDRHDDLRCHQWLQDFTDLSAILSGILRIIHPEQYFAGIECMEKLGDITDISELVHRWPSVFNGVSVIAQRLTPPHRDRNSHAEWYDLLATISPYWNGTFELLGIGVSFQYNSGTMIALCSQVLTHSVPNIDGNPFHRVEQWMGSYFAPTWLRQVGIVLHLGHGGEPCPWYDLQTARASDWPEVVHPEDEEWETIDDSKFSVLDDGREAPPSHDNNGNPMMTIVDHSDMHQLCTRRCRCVNSDPVDIQLFDLGLYPASFKDPRTAFTFQVLDDFLVDNLECKTTALNFYSKLRRVTTSAFPDSIPFTKWHGFGHRADGVAGDSELALFCPACPQPGVNIPKNWREDEDKWKYMRSFMIDGNFSAEHMKMRNPWDDVVLTDGVGYMVTEGNYKDHLTEVIESKDAIVDFQKGERQMNMDYSLSGALKTIGDLPQVLILYDVMCQYSVHLLRRFADSPHLTMPAGLEIVKGISVWHIHGHQEQCFCWFYPRFIQGAAQVDGEILETLWAPLNQISRSTRTMATSHRQETLDAHMADSNWKKWIRMVPAICKRYIKAKDALEASQEAFQALDATIDRRNASAEALAELIESWHRLENRITAFQRKAEKYVGFADPRAEWEDIPPDVIPNPEPNEDEPIPVEVVEEYAEDIPNAVPTEKMAIALPSILRIVKCRELDLEELAKQELKLQKGQANDALHHMQIIISHKSFLFCSSVRQANSQKKKTRAWNEVIVLEGNVCEHSKIYMACQRAMLHLGANVDVLGVYKELTKEHLNASMVIMEPSLPRTRKKGLSWIWNMDITRDAEGNG</sequence>
<comment type="cofactor">
    <cofactor evidence="1">
        <name>Fe(2+)</name>
        <dbReference type="ChEBI" id="CHEBI:29033"/>
    </cofactor>
</comment>
<dbReference type="PANTHER" id="PTHR33096">
    <property type="entry name" value="CXC2 DOMAIN-CONTAINING PROTEIN"/>
    <property type="match status" value="1"/>
</dbReference>
<evidence type="ECO:0000256" key="1">
    <source>
        <dbReference type="ARBA" id="ARBA00001954"/>
    </source>
</evidence>
<dbReference type="InterPro" id="IPR040521">
    <property type="entry name" value="KDZ"/>
</dbReference>
<evidence type="ECO:0000256" key="2">
    <source>
        <dbReference type="ARBA" id="ARBA00022723"/>
    </source>
</evidence>
<dbReference type="InterPro" id="IPR041457">
    <property type="entry name" value="CxC2_KDZ-assoc"/>
</dbReference>
<protein>
    <submittedName>
        <fullName evidence="8">Uncharacterized protein</fullName>
    </submittedName>
</protein>
<evidence type="ECO:0000259" key="7">
    <source>
        <dbReference type="Pfam" id="PF18803"/>
    </source>
</evidence>
<dbReference type="GO" id="GO:0046872">
    <property type="term" value="F:metal ion binding"/>
    <property type="evidence" value="ECO:0007669"/>
    <property type="project" value="UniProtKB-KW"/>
</dbReference>
<reference evidence="8 9" key="1">
    <citation type="submission" date="2019-02" db="EMBL/GenBank/DDBJ databases">
        <title>Genome sequencing of the rare red list fungi Bondarzewia mesenterica.</title>
        <authorList>
            <person name="Buettner E."/>
            <person name="Kellner H."/>
        </authorList>
    </citation>
    <scope>NUCLEOTIDE SEQUENCE [LARGE SCALE GENOMIC DNA]</scope>
    <source>
        <strain evidence="8 9">DSM 108281</strain>
    </source>
</reference>
<dbReference type="Pfam" id="PF18758">
    <property type="entry name" value="KDZ"/>
    <property type="match status" value="1"/>
</dbReference>
<keyword evidence="9" id="KW-1185">Reference proteome</keyword>
<dbReference type="PANTHER" id="PTHR33096:SF1">
    <property type="entry name" value="CXC1-LIKE CYSTEINE CLUSTER ASSOCIATED WITH KDZ TRANSPOSASES DOMAIN-CONTAINING PROTEIN"/>
    <property type="match status" value="1"/>
</dbReference>
<feature type="domain" description="2OGFeDO JBP1/TET oxygenase" evidence="6">
    <location>
        <begin position="152"/>
        <end position="278"/>
    </location>
</feature>
<gene>
    <name evidence="8" type="ORF">EW146_g9795</name>
</gene>
<feature type="domain" description="CxC2-like cysteine cluster KDZ transposase-associated" evidence="7">
    <location>
        <begin position="363"/>
        <end position="444"/>
    </location>
</feature>
<dbReference type="AlphaFoldDB" id="A0A4S4L364"/>
<evidence type="ECO:0000256" key="5">
    <source>
        <dbReference type="ARBA" id="ARBA00023004"/>
    </source>
</evidence>
<evidence type="ECO:0000256" key="4">
    <source>
        <dbReference type="ARBA" id="ARBA00023002"/>
    </source>
</evidence>
<evidence type="ECO:0000259" key="6">
    <source>
        <dbReference type="Pfam" id="PF12851"/>
    </source>
</evidence>
<proteinExistence type="predicted"/>
<keyword evidence="4" id="KW-0560">Oxidoreductase</keyword>
<keyword evidence="5" id="KW-0408">Iron</keyword>
<keyword evidence="2" id="KW-0479">Metal-binding</keyword>
<evidence type="ECO:0000256" key="3">
    <source>
        <dbReference type="ARBA" id="ARBA00022964"/>
    </source>
</evidence>
<dbReference type="InterPro" id="IPR024779">
    <property type="entry name" value="2OGFeDO_JBP1/TET_oxygenase_dom"/>
</dbReference>
<dbReference type="Gene3D" id="3.60.130.30">
    <property type="match status" value="1"/>
</dbReference>
<dbReference type="Proteomes" id="UP000310158">
    <property type="component" value="Unassembled WGS sequence"/>
</dbReference>
<name>A0A4S4L364_9AGAM</name>
<dbReference type="Pfam" id="PF12851">
    <property type="entry name" value="Tet_JBP"/>
    <property type="match status" value="1"/>
</dbReference>
<evidence type="ECO:0000313" key="8">
    <source>
        <dbReference type="EMBL" id="THH05826.1"/>
    </source>
</evidence>